<feature type="region of interest" description="Disordered" evidence="1">
    <location>
        <begin position="15"/>
        <end position="67"/>
    </location>
</feature>
<evidence type="ECO:0000256" key="1">
    <source>
        <dbReference type="SAM" id="MobiDB-lite"/>
    </source>
</evidence>
<keyword evidence="4" id="KW-1185">Reference proteome</keyword>
<evidence type="ECO:0000313" key="4">
    <source>
        <dbReference type="Proteomes" id="UP001153069"/>
    </source>
</evidence>
<keyword evidence="2" id="KW-0812">Transmembrane</keyword>
<comment type="caution">
    <text evidence="3">The sequence shown here is derived from an EMBL/GenBank/DDBJ whole genome shotgun (WGS) entry which is preliminary data.</text>
</comment>
<keyword evidence="2" id="KW-1133">Transmembrane helix</keyword>
<reference evidence="3" key="1">
    <citation type="submission" date="2020-06" db="EMBL/GenBank/DDBJ databases">
        <authorList>
            <consortium name="Plant Systems Biology data submission"/>
        </authorList>
    </citation>
    <scope>NUCLEOTIDE SEQUENCE</scope>
    <source>
        <strain evidence="3">D6</strain>
    </source>
</reference>
<dbReference type="AlphaFoldDB" id="A0A9N8HT45"/>
<sequence length="282" mass="30645">MKEDKDVHNMYVAARLNDHSNHSSATNGTSADLEGKDIDVEAQSTKPRIGDSTNSINPRDQTALVSDTSTETTIIQVNFQLERAGAVQLESLPGAYAVAPTHTPAEVDTSCDPIIQETPDSSNSVVQDEDSTATDFHNHDHGLTVANFVPEDTLQSTANLPKAQDFDAGELARKRARRAKRFQSKAISLGCLVLIGVTVILVVVVVLTRNNEATLPSDDLEANKLEPATEIPSPPPTTLHHNILALLPQDTAKSIEEDPESPQAQAFQWLLDDIEQEYLYSS</sequence>
<dbReference type="EMBL" id="CAICTM010001608">
    <property type="protein sequence ID" value="CAB9524966.1"/>
    <property type="molecule type" value="Genomic_DNA"/>
</dbReference>
<name>A0A9N8HT45_9STRA</name>
<evidence type="ECO:0000256" key="2">
    <source>
        <dbReference type="SAM" id="Phobius"/>
    </source>
</evidence>
<evidence type="ECO:0000313" key="3">
    <source>
        <dbReference type="EMBL" id="CAB9524966.1"/>
    </source>
</evidence>
<organism evidence="3 4">
    <name type="scientific">Seminavis robusta</name>
    <dbReference type="NCBI Taxonomy" id="568900"/>
    <lineage>
        <taxon>Eukaryota</taxon>
        <taxon>Sar</taxon>
        <taxon>Stramenopiles</taxon>
        <taxon>Ochrophyta</taxon>
        <taxon>Bacillariophyta</taxon>
        <taxon>Bacillariophyceae</taxon>
        <taxon>Bacillariophycidae</taxon>
        <taxon>Naviculales</taxon>
        <taxon>Naviculaceae</taxon>
        <taxon>Seminavis</taxon>
    </lineage>
</organism>
<feature type="compositionally biased region" description="Polar residues" evidence="1">
    <location>
        <begin position="42"/>
        <end position="67"/>
    </location>
</feature>
<dbReference type="Proteomes" id="UP001153069">
    <property type="component" value="Unassembled WGS sequence"/>
</dbReference>
<feature type="transmembrane region" description="Helical" evidence="2">
    <location>
        <begin position="186"/>
        <end position="207"/>
    </location>
</feature>
<keyword evidence="2" id="KW-0472">Membrane</keyword>
<gene>
    <name evidence="3" type="ORF">SEMRO_1610_G285840.1</name>
</gene>
<proteinExistence type="predicted"/>
<protein>
    <submittedName>
        <fullName evidence="3">Uncharacterized protein</fullName>
    </submittedName>
</protein>
<accession>A0A9N8HT45</accession>